<comment type="similarity">
    <text evidence="6">Belongs to the methyltransferase superfamily. RlmI family.</text>
</comment>
<dbReference type="VEuPathDB" id="CryptoDB:Vbra_14011"/>
<dbReference type="Proteomes" id="UP000041254">
    <property type="component" value="Unassembled WGS sequence"/>
</dbReference>
<dbReference type="CDD" id="cd21153">
    <property type="entry name" value="PUA_RlmI"/>
    <property type="match status" value="1"/>
</dbReference>
<evidence type="ECO:0000256" key="5">
    <source>
        <dbReference type="ARBA" id="ARBA00022691"/>
    </source>
</evidence>
<dbReference type="CDD" id="cd11572">
    <property type="entry name" value="RlmI_M_like"/>
    <property type="match status" value="1"/>
</dbReference>
<evidence type="ECO:0000256" key="3">
    <source>
        <dbReference type="ARBA" id="ARBA00022603"/>
    </source>
</evidence>
<keyword evidence="5" id="KW-0949">S-adenosyl-L-methionine</keyword>
<dbReference type="PANTHER" id="PTHR42873">
    <property type="entry name" value="RIBOSOMAL RNA LARGE SUBUNIT METHYLTRANSFERASE"/>
    <property type="match status" value="1"/>
</dbReference>
<evidence type="ECO:0000256" key="2">
    <source>
        <dbReference type="ARBA" id="ARBA00022490"/>
    </source>
</evidence>
<name>A0A0G4EY67_VITBC</name>
<protein>
    <recommendedName>
        <fullName evidence="8">RlmI-like PUA domain-containing protein</fullName>
    </recommendedName>
</protein>
<dbReference type="OrthoDB" id="333664at2759"/>
<evidence type="ECO:0000259" key="8">
    <source>
        <dbReference type="Pfam" id="PF17785"/>
    </source>
</evidence>
<evidence type="ECO:0000313" key="9">
    <source>
        <dbReference type="EMBL" id="CEM04285.1"/>
    </source>
</evidence>
<evidence type="ECO:0000256" key="7">
    <source>
        <dbReference type="SAM" id="MobiDB-lite"/>
    </source>
</evidence>
<dbReference type="PROSITE" id="PS50890">
    <property type="entry name" value="PUA"/>
    <property type="match status" value="1"/>
</dbReference>
<dbReference type="InParanoid" id="A0A0G4EY67"/>
<dbReference type="FunCoup" id="A0A0G4EY67">
    <property type="interactions" value="1"/>
</dbReference>
<dbReference type="Gene3D" id="3.30.750.80">
    <property type="entry name" value="RNA methyltransferase domain (HRMD) like"/>
    <property type="match status" value="1"/>
</dbReference>
<gene>
    <name evidence="9" type="ORF">Vbra_14011</name>
</gene>
<dbReference type="InterPro" id="IPR036974">
    <property type="entry name" value="PUA_sf"/>
</dbReference>
<feature type="domain" description="RlmI-like PUA" evidence="8">
    <location>
        <begin position="71"/>
        <end position="129"/>
    </location>
</feature>
<dbReference type="InterPro" id="IPR015947">
    <property type="entry name" value="PUA-like_sf"/>
</dbReference>
<feature type="region of interest" description="Disordered" evidence="7">
    <location>
        <begin position="1"/>
        <end position="73"/>
    </location>
</feature>
<evidence type="ECO:0000313" key="10">
    <source>
        <dbReference type="Proteomes" id="UP000041254"/>
    </source>
</evidence>
<sequence length="474" mass="52891">MSVGPHEGPSLRSLPHERPCVMLKAPKAQMQQDLSEEDPTDGGGQRAEADPPPAAAAAEAVASPVPSQYTRAEQMRRGHPWVYDSEVEGIGGMTDIPAGSIVNVLDHQGAPLGVGLWNRQSSIPVRMLTGCPPASACLTDQTITDDLLRQRIRQALQLRERRYREPFYRLVNGEADKLPGLFIDRLGKALLVRFDTIAMPKYEGIIYDELEALLRPKVMAVHKLNSKKEKRAQGGNEYLEFLAKGDDHNVKIREGDCAFFMNLLAGATRSWDYQARETRQFVSDLCGGGELTVLDMYSNNGAMGIQAAAKGAAEVVFLEDSLTATALIEQNIKLNDVQHRCTALHRSNIDEELKSMLISNLKFGCVVVHLRPVIEYRFTQRHGPFGKWFKPTLKGIERILRLAVRLTARGGYLCAPIYLPFEHTHWTWNVIRTSLSSVERSGAVVWEGGASYDHGMMAVHTDYWQNRTFVVRVD</sequence>
<evidence type="ECO:0000256" key="1">
    <source>
        <dbReference type="ARBA" id="ARBA00004496"/>
    </source>
</evidence>
<keyword evidence="4" id="KW-0808">Transferase</keyword>
<keyword evidence="2" id="KW-0963">Cytoplasm</keyword>
<dbReference type="Gene3D" id="2.30.130.10">
    <property type="entry name" value="PUA domain"/>
    <property type="match status" value="1"/>
</dbReference>
<evidence type="ECO:0000256" key="4">
    <source>
        <dbReference type="ARBA" id="ARBA00022679"/>
    </source>
</evidence>
<dbReference type="InterPro" id="IPR041532">
    <property type="entry name" value="RlmI-like_PUA"/>
</dbReference>
<organism evidence="9 10">
    <name type="scientific">Vitrella brassicaformis (strain CCMP3155)</name>
    <dbReference type="NCBI Taxonomy" id="1169540"/>
    <lineage>
        <taxon>Eukaryota</taxon>
        <taxon>Sar</taxon>
        <taxon>Alveolata</taxon>
        <taxon>Colpodellida</taxon>
        <taxon>Vitrellaceae</taxon>
        <taxon>Vitrella</taxon>
    </lineage>
</organism>
<dbReference type="Gene3D" id="3.40.50.150">
    <property type="entry name" value="Vaccinia Virus protein VP39"/>
    <property type="match status" value="1"/>
</dbReference>
<dbReference type="PANTHER" id="PTHR42873:SF1">
    <property type="entry name" value="S-ADENOSYLMETHIONINE-DEPENDENT METHYLTRANSFERASE DOMAIN-CONTAINING PROTEIN"/>
    <property type="match status" value="1"/>
</dbReference>
<dbReference type="Pfam" id="PF17785">
    <property type="entry name" value="PUA_3"/>
    <property type="match status" value="1"/>
</dbReference>
<dbReference type="OMA" id="WIYDDEV"/>
<dbReference type="Pfam" id="PF03602">
    <property type="entry name" value="Cons_hypoth95"/>
    <property type="match status" value="1"/>
</dbReference>
<dbReference type="SUPFAM" id="SSF88697">
    <property type="entry name" value="PUA domain-like"/>
    <property type="match status" value="1"/>
</dbReference>
<proteinExistence type="inferred from homology"/>
<feature type="compositionally biased region" description="Low complexity" evidence="7">
    <location>
        <begin position="55"/>
        <end position="67"/>
    </location>
</feature>
<dbReference type="PhylomeDB" id="A0A0G4EY67"/>
<keyword evidence="10" id="KW-1185">Reference proteome</keyword>
<evidence type="ECO:0000256" key="6">
    <source>
        <dbReference type="ARBA" id="ARBA00038091"/>
    </source>
</evidence>
<keyword evidence="3" id="KW-0489">Methyltransferase</keyword>
<dbReference type="EMBL" id="CDMY01000349">
    <property type="protein sequence ID" value="CEM04285.1"/>
    <property type="molecule type" value="Genomic_DNA"/>
</dbReference>
<accession>A0A0G4EY67</accession>
<comment type="subcellular location">
    <subcellularLocation>
        <location evidence="1">Cytoplasm</location>
    </subcellularLocation>
</comment>
<dbReference type="InterPro" id="IPR029063">
    <property type="entry name" value="SAM-dependent_MTases_sf"/>
</dbReference>
<dbReference type="AlphaFoldDB" id="A0A0G4EY67"/>
<dbReference type="STRING" id="1169540.A0A0G4EY67"/>
<dbReference type="GO" id="GO:0003723">
    <property type="term" value="F:RNA binding"/>
    <property type="evidence" value="ECO:0007669"/>
    <property type="project" value="InterPro"/>
</dbReference>
<reference evidence="9 10" key="1">
    <citation type="submission" date="2014-11" db="EMBL/GenBank/DDBJ databases">
        <authorList>
            <person name="Zhu J."/>
            <person name="Qi W."/>
            <person name="Song R."/>
        </authorList>
    </citation>
    <scope>NUCLEOTIDE SEQUENCE [LARGE SCALE GENOMIC DNA]</scope>
</reference>
<dbReference type="SUPFAM" id="SSF53335">
    <property type="entry name" value="S-adenosyl-L-methionine-dependent methyltransferases"/>
    <property type="match status" value="1"/>
</dbReference>